<protein>
    <submittedName>
        <fullName evidence="2">Uncharacterized conserved protein YhbP, UPF0306 family</fullName>
    </submittedName>
</protein>
<dbReference type="EMBL" id="FNVT01000009">
    <property type="protein sequence ID" value="SEG95410.1"/>
    <property type="molecule type" value="Genomic_DNA"/>
</dbReference>
<dbReference type="InterPro" id="IPR012349">
    <property type="entry name" value="Split_barrel_FMN-bd"/>
</dbReference>
<dbReference type="SUPFAM" id="SSF50475">
    <property type="entry name" value="FMN-binding split barrel"/>
    <property type="match status" value="1"/>
</dbReference>
<accession>A0A1H6EC77</accession>
<gene>
    <name evidence="2" type="ORF">SAMN05444920_10959</name>
</gene>
<name>A0A1H6EC77_9ACTN</name>
<dbReference type="Gene3D" id="2.30.110.10">
    <property type="entry name" value="Electron Transport, Fmn-binding Protein, Chain A"/>
    <property type="match status" value="1"/>
</dbReference>
<evidence type="ECO:0000313" key="3">
    <source>
        <dbReference type="Proteomes" id="UP000236732"/>
    </source>
</evidence>
<evidence type="ECO:0000259" key="1">
    <source>
        <dbReference type="Pfam" id="PF01243"/>
    </source>
</evidence>
<keyword evidence="3" id="KW-1185">Reference proteome</keyword>
<feature type="domain" description="Pyridoxamine 5'-phosphate oxidase N-terminal" evidence="1">
    <location>
        <begin position="14"/>
        <end position="144"/>
    </location>
</feature>
<reference evidence="2 3" key="1">
    <citation type="submission" date="2016-10" db="EMBL/GenBank/DDBJ databases">
        <authorList>
            <person name="de Groot N.N."/>
        </authorList>
    </citation>
    <scope>NUCLEOTIDE SEQUENCE [LARGE SCALE GENOMIC DNA]</scope>
    <source>
        <strain evidence="2 3">CGMCC 4.7037</strain>
    </source>
</reference>
<dbReference type="Pfam" id="PF01243">
    <property type="entry name" value="PNPOx_N"/>
    <property type="match status" value="1"/>
</dbReference>
<organism evidence="2 3">
    <name type="scientific">Nonomuraea solani</name>
    <dbReference type="NCBI Taxonomy" id="1144553"/>
    <lineage>
        <taxon>Bacteria</taxon>
        <taxon>Bacillati</taxon>
        <taxon>Actinomycetota</taxon>
        <taxon>Actinomycetes</taxon>
        <taxon>Streptosporangiales</taxon>
        <taxon>Streptosporangiaceae</taxon>
        <taxon>Nonomuraea</taxon>
    </lineage>
</organism>
<sequence length="168" mass="19363">MTDRETLIERSTYLLDNARFVTLATQGPKGPWASTVNFVPLRSPLRLLWYSLRDARHSRFLSAHPDTAASLFMTGLPGFGLDGAQLTGEAHEVGDGDLAECHRLYYELNFPDETVRREWLLPTSEFSGDGPRRFYVMDVRQWWLLDIDRWLQDKHDQRIEVPLDALNG</sequence>
<dbReference type="InterPro" id="IPR011576">
    <property type="entry name" value="Pyridox_Oxase_N"/>
</dbReference>
<dbReference type="Proteomes" id="UP000236732">
    <property type="component" value="Unassembled WGS sequence"/>
</dbReference>
<dbReference type="AlphaFoldDB" id="A0A1H6EC77"/>
<dbReference type="OrthoDB" id="9788889at2"/>
<dbReference type="RefSeq" id="WP_103959328.1">
    <property type="nucleotide sequence ID" value="NZ_FNVT01000009.1"/>
</dbReference>
<proteinExistence type="predicted"/>
<evidence type="ECO:0000313" key="2">
    <source>
        <dbReference type="EMBL" id="SEG95410.1"/>
    </source>
</evidence>